<evidence type="ECO:0000313" key="2">
    <source>
        <dbReference type="EMBL" id="MDQ7904030.1"/>
    </source>
</evidence>
<feature type="domain" description="SHOCT" evidence="1">
    <location>
        <begin position="171"/>
        <end position="198"/>
    </location>
</feature>
<dbReference type="Pfam" id="PF09851">
    <property type="entry name" value="SHOCT"/>
    <property type="match status" value="1"/>
</dbReference>
<evidence type="ECO:0000259" key="1">
    <source>
        <dbReference type="Pfam" id="PF09851"/>
    </source>
</evidence>
<sequence>MGLFDRFKRISDPVEGSARVVSATGAPDGQGSAACGMHLVVTVPGVPAFVVQGTYLVKMAKWPWPGQVLPIVASRSEPARFKIRWDLVPTGSQAAAERAARLAESLNSPTPAPVWPAPEGQQPRPDVGVAGPVFVNGRPATAAEADQIAAMLGAGLRGDGGAPAGGQDRLERLERLAALHRSGAISAAEYERLKAEILDGRG</sequence>
<dbReference type="RefSeq" id="WP_308711305.1">
    <property type="nucleotide sequence ID" value="NZ_JAVHUY010000004.1"/>
</dbReference>
<reference evidence="2 3" key="1">
    <citation type="submission" date="2023-08" db="EMBL/GenBank/DDBJ databases">
        <title>Phytohabitans sansha sp. nov., isolated from marine sediment.</title>
        <authorList>
            <person name="Zhao Y."/>
            <person name="Yi K."/>
        </authorList>
    </citation>
    <scope>NUCLEOTIDE SEQUENCE [LARGE SCALE GENOMIC DNA]</scope>
    <source>
        <strain evidence="2 3">ZYX-F-186</strain>
    </source>
</reference>
<dbReference type="EMBL" id="JAVHUY010000004">
    <property type="protein sequence ID" value="MDQ7904030.1"/>
    <property type="molecule type" value="Genomic_DNA"/>
</dbReference>
<dbReference type="InterPro" id="IPR018649">
    <property type="entry name" value="SHOCT"/>
</dbReference>
<gene>
    <name evidence="2" type="ORF">RB614_05775</name>
</gene>
<dbReference type="Proteomes" id="UP001230908">
    <property type="component" value="Unassembled WGS sequence"/>
</dbReference>
<organism evidence="2 3">
    <name type="scientific">Phytohabitans maris</name>
    <dbReference type="NCBI Taxonomy" id="3071409"/>
    <lineage>
        <taxon>Bacteria</taxon>
        <taxon>Bacillati</taxon>
        <taxon>Actinomycetota</taxon>
        <taxon>Actinomycetes</taxon>
        <taxon>Micromonosporales</taxon>
        <taxon>Micromonosporaceae</taxon>
    </lineage>
</organism>
<protein>
    <submittedName>
        <fullName evidence="2">SHOCT domain-containing protein</fullName>
    </submittedName>
</protein>
<proteinExistence type="predicted"/>
<name>A0ABU0ZAH2_9ACTN</name>
<evidence type="ECO:0000313" key="3">
    <source>
        <dbReference type="Proteomes" id="UP001230908"/>
    </source>
</evidence>
<keyword evidence="3" id="KW-1185">Reference proteome</keyword>
<comment type="caution">
    <text evidence="2">The sequence shown here is derived from an EMBL/GenBank/DDBJ whole genome shotgun (WGS) entry which is preliminary data.</text>
</comment>
<accession>A0ABU0ZAH2</accession>